<keyword evidence="2" id="KW-1277">Toxin-antitoxin system</keyword>
<keyword evidence="12" id="KW-1185">Reference proteome</keyword>
<dbReference type="InterPro" id="IPR052038">
    <property type="entry name" value="Type-VII_TA_antitoxin"/>
</dbReference>
<protein>
    <submittedName>
        <fullName evidence="11">Toxin-antitoxin system toxin subunit</fullName>
    </submittedName>
</protein>
<name>A0A554SPI1_9ACTN</name>
<evidence type="ECO:0000256" key="6">
    <source>
        <dbReference type="ARBA" id="ARBA00022741"/>
    </source>
</evidence>
<keyword evidence="7" id="KW-0067">ATP-binding</keyword>
<dbReference type="GO" id="GO:0005524">
    <property type="term" value="F:ATP binding"/>
    <property type="evidence" value="ECO:0007669"/>
    <property type="project" value="UniProtKB-KW"/>
</dbReference>
<dbReference type="Gene3D" id="3.30.460.10">
    <property type="entry name" value="Beta Polymerase, domain 2"/>
    <property type="match status" value="1"/>
</dbReference>
<dbReference type="InterPro" id="IPR002934">
    <property type="entry name" value="Polymerase_NTP_transf_dom"/>
</dbReference>
<dbReference type="RefSeq" id="WP_143911127.1">
    <property type="nucleotide sequence ID" value="NZ_VLNT01000001.1"/>
</dbReference>
<dbReference type="Proteomes" id="UP000316988">
    <property type="component" value="Unassembled WGS sequence"/>
</dbReference>
<evidence type="ECO:0000256" key="2">
    <source>
        <dbReference type="ARBA" id="ARBA00022649"/>
    </source>
</evidence>
<comment type="similarity">
    <text evidence="9">Belongs to the MntA antitoxin family.</text>
</comment>
<dbReference type="CDD" id="cd05403">
    <property type="entry name" value="NT_KNTase_like"/>
    <property type="match status" value="1"/>
</dbReference>
<comment type="cofactor">
    <cofactor evidence="1">
        <name>Mg(2+)</name>
        <dbReference type="ChEBI" id="CHEBI:18420"/>
    </cofactor>
</comment>
<organism evidence="11 12">
    <name type="scientific">Aeromicrobium piscarium</name>
    <dbReference type="NCBI Taxonomy" id="2590901"/>
    <lineage>
        <taxon>Bacteria</taxon>
        <taxon>Bacillati</taxon>
        <taxon>Actinomycetota</taxon>
        <taxon>Actinomycetes</taxon>
        <taxon>Propionibacteriales</taxon>
        <taxon>Nocardioidaceae</taxon>
        <taxon>Aeromicrobium</taxon>
    </lineage>
</organism>
<keyword evidence="3" id="KW-0808">Transferase</keyword>
<proteinExistence type="inferred from homology"/>
<evidence type="ECO:0000256" key="4">
    <source>
        <dbReference type="ARBA" id="ARBA00022695"/>
    </source>
</evidence>
<dbReference type="OrthoDB" id="9803128at2"/>
<dbReference type="Pfam" id="PF01909">
    <property type="entry name" value="NTP_transf_2"/>
    <property type="match status" value="1"/>
</dbReference>
<evidence type="ECO:0000256" key="9">
    <source>
        <dbReference type="ARBA" id="ARBA00038276"/>
    </source>
</evidence>
<keyword evidence="5" id="KW-0479">Metal-binding</keyword>
<evidence type="ECO:0000256" key="8">
    <source>
        <dbReference type="ARBA" id="ARBA00022842"/>
    </source>
</evidence>
<feature type="domain" description="Polymerase nucleotidyl transferase" evidence="10">
    <location>
        <begin position="13"/>
        <end position="95"/>
    </location>
</feature>
<keyword evidence="6" id="KW-0547">Nucleotide-binding</keyword>
<keyword evidence="4" id="KW-0548">Nucleotidyltransferase</keyword>
<evidence type="ECO:0000313" key="11">
    <source>
        <dbReference type="EMBL" id="TSD68179.1"/>
    </source>
</evidence>
<evidence type="ECO:0000256" key="7">
    <source>
        <dbReference type="ARBA" id="ARBA00022840"/>
    </source>
</evidence>
<dbReference type="GO" id="GO:0046872">
    <property type="term" value="F:metal ion binding"/>
    <property type="evidence" value="ECO:0007669"/>
    <property type="project" value="UniProtKB-KW"/>
</dbReference>
<evidence type="ECO:0000256" key="1">
    <source>
        <dbReference type="ARBA" id="ARBA00001946"/>
    </source>
</evidence>
<dbReference type="EMBL" id="VLNT01000001">
    <property type="protein sequence ID" value="TSD68179.1"/>
    <property type="molecule type" value="Genomic_DNA"/>
</dbReference>
<dbReference type="PANTHER" id="PTHR33571">
    <property type="entry name" value="SSL8005 PROTEIN"/>
    <property type="match status" value="1"/>
</dbReference>
<reference evidence="11 12" key="1">
    <citation type="submission" date="2019-07" db="EMBL/GenBank/DDBJ databases">
        <authorList>
            <person name="Zhao L.H."/>
        </authorList>
    </citation>
    <scope>NUCLEOTIDE SEQUENCE [LARGE SCALE GENOMIC DNA]</scope>
    <source>
        <strain evidence="11 12">Co35</strain>
    </source>
</reference>
<dbReference type="GO" id="GO:0016779">
    <property type="term" value="F:nucleotidyltransferase activity"/>
    <property type="evidence" value="ECO:0007669"/>
    <property type="project" value="UniProtKB-KW"/>
</dbReference>
<evidence type="ECO:0000256" key="5">
    <source>
        <dbReference type="ARBA" id="ARBA00022723"/>
    </source>
</evidence>
<sequence>MSAAAPLDLAAIRRACERHGVRRLRLFGSALSDRFDPARSDIDFLVDFFPGRGDAFGDYFGLREELVDITGREVDLVVARSVRNPYFKASVLETAKDVYAA</sequence>
<accession>A0A554SPI1</accession>
<dbReference type="SUPFAM" id="SSF81301">
    <property type="entry name" value="Nucleotidyltransferase"/>
    <property type="match status" value="1"/>
</dbReference>
<evidence type="ECO:0000256" key="3">
    <source>
        <dbReference type="ARBA" id="ARBA00022679"/>
    </source>
</evidence>
<dbReference type="InterPro" id="IPR043519">
    <property type="entry name" value="NT_sf"/>
</dbReference>
<dbReference type="AlphaFoldDB" id="A0A554SPI1"/>
<dbReference type="PANTHER" id="PTHR33571:SF12">
    <property type="entry name" value="BSL3053 PROTEIN"/>
    <property type="match status" value="1"/>
</dbReference>
<evidence type="ECO:0000259" key="10">
    <source>
        <dbReference type="Pfam" id="PF01909"/>
    </source>
</evidence>
<comment type="caution">
    <text evidence="11">The sequence shown here is derived from an EMBL/GenBank/DDBJ whole genome shotgun (WGS) entry which is preliminary data.</text>
</comment>
<keyword evidence="8" id="KW-0460">Magnesium</keyword>
<evidence type="ECO:0000313" key="12">
    <source>
        <dbReference type="Proteomes" id="UP000316988"/>
    </source>
</evidence>
<gene>
    <name evidence="11" type="ORF">FNM00_00860</name>
</gene>